<gene>
    <name evidence="2" type="ORF">PT015_12510</name>
</gene>
<protein>
    <submittedName>
        <fullName evidence="2">Uncharacterized protein</fullName>
    </submittedName>
</protein>
<dbReference type="RefSeq" id="WP_285184819.1">
    <property type="nucleotide sequence ID" value="NZ_CP126981.1"/>
</dbReference>
<name>A0ABY8VWA3_9MYCO</name>
<evidence type="ECO:0000313" key="3">
    <source>
        <dbReference type="Proteomes" id="UP001236585"/>
    </source>
</evidence>
<evidence type="ECO:0000313" key="2">
    <source>
        <dbReference type="EMBL" id="WIM85779.1"/>
    </source>
</evidence>
<organism evidence="2 3">
    <name type="scientific">Candidatus Mycobacterium wuenschmannii</name>
    <dbReference type="NCBI Taxonomy" id="3027808"/>
    <lineage>
        <taxon>Bacteria</taxon>
        <taxon>Bacillati</taxon>
        <taxon>Actinomycetota</taxon>
        <taxon>Actinomycetes</taxon>
        <taxon>Mycobacteriales</taxon>
        <taxon>Mycobacteriaceae</taxon>
        <taxon>Mycobacterium</taxon>
    </lineage>
</organism>
<dbReference type="Proteomes" id="UP001236585">
    <property type="component" value="Chromosome"/>
</dbReference>
<reference evidence="2 3" key="1">
    <citation type="journal article" date="2023" name="Microbiol. Resour. Announc.">
        <title>Complete Genome Sequence of Mycobacterium wuenschmanii, a novel Nontuberculous Mycobacterium Isolated from a captive population of Amazon Milk Frogs.</title>
        <authorList>
            <person name="Hicks J."/>
            <person name="Zeineldin M."/>
            <person name="Ward H."/>
            <person name="Wuenschmann A."/>
            <person name="Camp P."/>
            <person name="Farrell D."/>
            <person name="Lehman K."/>
            <person name="Thacker T."/>
            <person name="Cuthbert E."/>
        </authorList>
    </citation>
    <scope>NUCLEOTIDE SEQUENCE [LARGE SCALE GENOMIC DNA]</scope>
    <source>
        <strain evidence="2 3">Wuenschmanii</strain>
    </source>
</reference>
<evidence type="ECO:0000256" key="1">
    <source>
        <dbReference type="SAM" id="MobiDB-lite"/>
    </source>
</evidence>
<feature type="region of interest" description="Disordered" evidence="1">
    <location>
        <begin position="1"/>
        <end position="27"/>
    </location>
</feature>
<keyword evidence="3" id="KW-1185">Reference proteome</keyword>
<sequence length="185" mass="19803">MTAAASTLKPLHCPTSGSSSRREVREGPGRYQFQVVAPSVADAVMSIGGLIFDRAMAGWDVGVVIDGDTERTVDDRPLRILGAHVAKRLSDPNYARALPRPHQLAVAADVLVRSDSVCRHVLEMGSVDETEVLLWGRHHPTNLSRTFVAARHQPSAAAHIFKAQALAAGGAQAIGRADEAFYSMA</sequence>
<accession>A0ABY8VWA3</accession>
<proteinExistence type="predicted"/>
<dbReference type="EMBL" id="CP126981">
    <property type="protein sequence ID" value="WIM85779.1"/>
    <property type="molecule type" value="Genomic_DNA"/>
</dbReference>